<organism evidence="2">
    <name type="scientific">viral metagenome</name>
    <dbReference type="NCBI Taxonomy" id="1070528"/>
    <lineage>
        <taxon>unclassified sequences</taxon>
        <taxon>metagenomes</taxon>
        <taxon>organismal metagenomes</taxon>
    </lineage>
</organism>
<keyword evidence="1" id="KW-1133">Transmembrane helix</keyword>
<feature type="transmembrane region" description="Helical" evidence="1">
    <location>
        <begin position="20"/>
        <end position="40"/>
    </location>
</feature>
<accession>A0A6C0B862</accession>
<protein>
    <submittedName>
        <fullName evidence="2">Uncharacterized protein</fullName>
    </submittedName>
</protein>
<feature type="transmembrane region" description="Helical" evidence="1">
    <location>
        <begin position="186"/>
        <end position="208"/>
    </location>
</feature>
<proteinExistence type="predicted"/>
<sequence length="210" mass="25085">MSKYTFPFNTCEKPNKNGIAQPYSAFFNLITCSIIFYFLIHTKTLHAFILLFCILIFELFHVFSHIIHIEGPSQINITHLLTYLMNIAFFYLFYSYTKKFPSYQFIIYMSLLVILDVYTFYNHSFVYYLTTQSAIFISLLLYYFSILPKFIQSSVYKIIFFVSIVIGLFINETYNCINMMSLYPHFPYHIFIETIGIMLFYVICSNFYKL</sequence>
<reference evidence="2" key="1">
    <citation type="journal article" date="2020" name="Nature">
        <title>Giant virus diversity and host interactions through global metagenomics.</title>
        <authorList>
            <person name="Schulz F."/>
            <person name="Roux S."/>
            <person name="Paez-Espino D."/>
            <person name="Jungbluth S."/>
            <person name="Walsh D.A."/>
            <person name="Denef V.J."/>
            <person name="McMahon K.D."/>
            <person name="Konstantinidis K.T."/>
            <person name="Eloe-Fadrosh E.A."/>
            <person name="Kyrpides N.C."/>
            <person name="Woyke T."/>
        </authorList>
    </citation>
    <scope>NUCLEOTIDE SEQUENCE</scope>
    <source>
        <strain evidence="2">GVMAG-M-3300010158-13</strain>
    </source>
</reference>
<dbReference type="AlphaFoldDB" id="A0A6C0B862"/>
<feature type="transmembrane region" description="Helical" evidence="1">
    <location>
        <begin position="47"/>
        <end position="69"/>
    </location>
</feature>
<keyword evidence="1" id="KW-0812">Transmembrane</keyword>
<feature type="transmembrane region" description="Helical" evidence="1">
    <location>
        <begin position="127"/>
        <end position="144"/>
    </location>
</feature>
<name>A0A6C0B862_9ZZZZ</name>
<feature type="transmembrane region" description="Helical" evidence="1">
    <location>
        <begin position="105"/>
        <end position="121"/>
    </location>
</feature>
<evidence type="ECO:0000256" key="1">
    <source>
        <dbReference type="SAM" id="Phobius"/>
    </source>
</evidence>
<dbReference type="EMBL" id="MN739089">
    <property type="protein sequence ID" value="QHS87881.1"/>
    <property type="molecule type" value="Genomic_DNA"/>
</dbReference>
<evidence type="ECO:0000313" key="2">
    <source>
        <dbReference type="EMBL" id="QHS87881.1"/>
    </source>
</evidence>
<feature type="transmembrane region" description="Helical" evidence="1">
    <location>
        <begin position="75"/>
        <end position="93"/>
    </location>
</feature>
<feature type="transmembrane region" description="Helical" evidence="1">
    <location>
        <begin position="156"/>
        <end position="174"/>
    </location>
</feature>
<keyword evidence="1" id="KW-0472">Membrane</keyword>